<dbReference type="EMBL" id="BJYR01000041">
    <property type="protein sequence ID" value="GEO02231.1"/>
    <property type="molecule type" value="Genomic_DNA"/>
</dbReference>
<protein>
    <recommendedName>
        <fullName evidence="1">VOC domain-containing protein</fullName>
    </recommendedName>
</protein>
<evidence type="ECO:0000313" key="2">
    <source>
        <dbReference type="EMBL" id="GEO02231.1"/>
    </source>
</evidence>
<evidence type="ECO:0000313" key="3">
    <source>
        <dbReference type="Proteomes" id="UP000321464"/>
    </source>
</evidence>
<name>A0A512AR81_9SPHN</name>
<dbReference type="Proteomes" id="UP000321464">
    <property type="component" value="Unassembled WGS sequence"/>
</dbReference>
<keyword evidence="3" id="KW-1185">Reference proteome</keyword>
<dbReference type="Gene3D" id="3.10.180.10">
    <property type="entry name" value="2,3-Dihydroxybiphenyl 1,2-Dioxygenase, domain 1"/>
    <property type="match status" value="1"/>
</dbReference>
<sequence>MGLRGVNRVMIAVHDLEKAKQQYTDLLGATFFDANWTGEPFGISVSIAWDAGIELCSPLPGREKDSAVSQFLAHRGEGVMSIFFGVDDGDAAMKRASELGYGCVNSLDYTQEEIDQHLEGLFSRYQEFNLDSYARCGFAVSLARIDDKPKP</sequence>
<dbReference type="Pfam" id="PF13669">
    <property type="entry name" value="Glyoxalase_4"/>
    <property type="match status" value="1"/>
</dbReference>
<organism evidence="2 3">
    <name type="scientific">Novosphingobium sediminis</name>
    <dbReference type="NCBI Taxonomy" id="707214"/>
    <lineage>
        <taxon>Bacteria</taxon>
        <taxon>Pseudomonadati</taxon>
        <taxon>Pseudomonadota</taxon>
        <taxon>Alphaproteobacteria</taxon>
        <taxon>Sphingomonadales</taxon>
        <taxon>Sphingomonadaceae</taxon>
        <taxon>Novosphingobium</taxon>
    </lineage>
</organism>
<dbReference type="PROSITE" id="PS51819">
    <property type="entry name" value="VOC"/>
    <property type="match status" value="1"/>
</dbReference>
<feature type="domain" description="VOC" evidence="1">
    <location>
        <begin position="5"/>
        <end position="135"/>
    </location>
</feature>
<dbReference type="InterPro" id="IPR037523">
    <property type="entry name" value="VOC_core"/>
</dbReference>
<reference evidence="2 3" key="1">
    <citation type="submission" date="2019-07" db="EMBL/GenBank/DDBJ databases">
        <title>Whole genome shotgun sequence of Novosphingobium sediminis NBRC 106119.</title>
        <authorList>
            <person name="Hosoyama A."/>
            <person name="Uohara A."/>
            <person name="Ohji S."/>
            <person name="Ichikawa N."/>
        </authorList>
    </citation>
    <scope>NUCLEOTIDE SEQUENCE [LARGE SCALE GENOMIC DNA]</scope>
    <source>
        <strain evidence="2 3">NBRC 106119</strain>
    </source>
</reference>
<dbReference type="OrthoDB" id="9180364at2"/>
<proteinExistence type="predicted"/>
<comment type="caution">
    <text evidence="2">The sequence shown here is derived from an EMBL/GenBank/DDBJ whole genome shotgun (WGS) entry which is preliminary data.</text>
</comment>
<dbReference type="SUPFAM" id="SSF54593">
    <property type="entry name" value="Glyoxalase/Bleomycin resistance protein/Dihydroxybiphenyl dioxygenase"/>
    <property type="match status" value="1"/>
</dbReference>
<accession>A0A512AR81</accession>
<gene>
    <name evidence="2" type="ORF">NSE01_40630</name>
</gene>
<evidence type="ECO:0000259" key="1">
    <source>
        <dbReference type="PROSITE" id="PS51819"/>
    </source>
</evidence>
<dbReference type="AlphaFoldDB" id="A0A512AR81"/>
<dbReference type="InterPro" id="IPR029068">
    <property type="entry name" value="Glyas_Bleomycin-R_OHBP_Dase"/>
</dbReference>